<keyword evidence="3" id="KW-1003">Cell membrane</keyword>
<feature type="transmembrane region" description="Helical" evidence="9">
    <location>
        <begin position="55"/>
        <end position="82"/>
    </location>
</feature>
<protein>
    <recommendedName>
        <fullName evidence="11">Branched-chain amino acid ABC transporter permease</fullName>
    </recommendedName>
</protein>
<feature type="transmembrane region" description="Helical" evidence="9">
    <location>
        <begin position="189"/>
        <end position="208"/>
    </location>
</feature>
<evidence type="ECO:0000256" key="6">
    <source>
        <dbReference type="ARBA" id="ARBA00022989"/>
    </source>
</evidence>
<dbReference type="CDD" id="cd06582">
    <property type="entry name" value="TM_PBP1_LivH_like"/>
    <property type="match status" value="1"/>
</dbReference>
<dbReference type="GO" id="GO:0005886">
    <property type="term" value="C:plasma membrane"/>
    <property type="evidence" value="ECO:0007669"/>
    <property type="project" value="UniProtKB-SubCell"/>
</dbReference>
<dbReference type="PANTHER" id="PTHR11795:SF449">
    <property type="entry name" value="BRANCHED-CHAIN AMINO ACID TRANSPORT PERMEASE PROTEIN LIVH-RELATED"/>
    <property type="match status" value="1"/>
</dbReference>
<reference evidence="10" key="1">
    <citation type="journal article" date="2014" name="Front. Microbiol.">
        <title>High frequency of phylogenetically diverse reductive dehalogenase-homologous genes in deep subseafloor sedimentary metagenomes.</title>
        <authorList>
            <person name="Kawai M."/>
            <person name="Futagami T."/>
            <person name="Toyoda A."/>
            <person name="Takaki Y."/>
            <person name="Nishi S."/>
            <person name="Hori S."/>
            <person name="Arai W."/>
            <person name="Tsubouchi T."/>
            <person name="Morono Y."/>
            <person name="Uchiyama I."/>
            <person name="Ito T."/>
            <person name="Fujiyama A."/>
            <person name="Inagaki F."/>
            <person name="Takami H."/>
        </authorList>
    </citation>
    <scope>NUCLEOTIDE SEQUENCE</scope>
    <source>
        <strain evidence="10">Expedition CK06-06</strain>
    </source>
</reference>
<comment type="subcellular location">
    <subcellularLocation>
        <location evidence="1">Cell membrane</location>
        <topology evidence="1">Multi-pass membrane protein</topology>
    </subcellularLocation>
</comment>
<evidence type="ECO:0000256" key="7">
    <source>
        <dbReference type="ARBA" id="ARBA00023136"/>
    </source>
</evidence>
<feature type="transmembrane region" description="Helical" evidence="9">
    <location>
        <begin position="6"/>
        <end position="25"/>
    </location>
</feature>
<comment type="caution">
    <text evidence="10">The sequence shown here is derived from an EMBL/GenBank/DDBJ whole genome shotgun (WGS) entry which is preliminary data.</text>
</comment>
<evidence type="ECO:0000256" key="1">
    <source>
        <dbReference type="ARBA" id="ARBA00004651"/>
    </source>
</evidence>
<dbReference type="AlphaFoldDB" id="X1TII9"/>
<dbReference type="GO" id="GO:0022857">
    <property type="term" value="F:transmembrane transporter activity"/>
    <property type="evidence" value="ECO:0007669"/>
    <property type="project" value="InterPro"/>
</dbReference>
<feature type="transmembrane region" description="Helical" evidence="9">
    <location>
        <begin position="94"/>
        <end position="115"/>
    </location>
</feature>
<dbReference type="PANTHER" id="PTHR11795">
    <property type="entry name" value="BRANCHED-CHAIN AMINO ACID TRANSPORT SYSTEM PERMEASE PROTEIN LIVH"/>
    <property type="match status" value="1"/>
</dbReference>
<evidence type="ECO:0000256" key="9">
    <source>
        <dbReference type="SAM" id="Phobius"/>
    </source>
</evidence>
<evidence type="ECO:0000256" key="3">
    <source>
        <dbReference type="ARBA" id="ARBA00022475"/>
    </source>
</evidence>
<keyword evidence="4 9" id="KW-0812">Transmembrane</keyword>
<keyword evidence="5" id="KW-0029">Amino-acid transport</keyword>
<keyword evidence="2" id="KW-0813">Transport</keyword>
<keyword evidence="7 9" id="KW-0472">Membrane</keyword>
<dbReference type="InterPro" id="IPR052157">
    <property type="entry name" value="BCAA_transport_permease"/>
</dbReference>
<name>X1TII9_9ZZZZ</name>
<dbReference type="EMBL" id="BARW01006249">
    <property type="protein sequence ID" value="GAI87395.1"/>
    <property type="molecule type" value="Genomic_DNA"/>
</dbReference>
<evidence type="ECO:0000313" key="10">
    <source>
        <dbReference type="EMBL" id="GAI87395.1"/>
    </source>
</evidence>
<proteinExistence type="inferred from homology"/>
<sequence length="227" mass="24788">MLIQFLINGLIEGCGFAIVALGLGLIYKTTKVLHIAHGAVFTLSAYLFYSFTQLLGLPIILGLVISLVITSGLGASMEMAVYYPLHKRKSSSGVVIVASLGIYIVVINILAMIFSNETKIIRNWNESVYHFNSIMVTRTQLIQCLAFLAVFLLFTLLIKKSRIGKLIRAVSDNPKLSSVIGIDIRKIRILVFIIGSLLAGIGSCLFALDRAFDPYLGMNILFISAAA</sequence>
<evidence type="ECO:0000256" key="4">
    <source>
        <dbReference type="ARBA" id="ARBA00022692"/>
    </source>
</evidence>
<evidence type="ECO:0000256" key="8">
    <source>
        <dbReference type="ARBA" id="ARBA00037998"/>
    </source>
</evidence>
<keyword evidence="6 9" id="KW-1133">Transmembrane helix</keyword>
<feature type="non-terminal residue" evidence="10">
    <location>
        <position position="227"/>
    </location>
</feature>
<comment type="similarity">
    <text evidence="8">Belongs to the binding-protein-dependent transport system permease family. LivHM subfamily.</text>
</comment>
<organism evidence="10">
    <name type="scientific">marine sediment metagenome</name>
    <dbReference type="NCBI Taxonomy" id="412755"/>
    <lineage>
        <taxon>unclassified sequences</taxon>
        <taxon>metagenomes</taxon>
        <taxon>ecological metagenomes</taxon>
    </lineage>
</organism>
<feature type="transmembrane region" description="Helical" evidence="9">
    <location>
        <begin position="135"/>
        <end position="158"/>
    </location>
</feature>
<gene>
    <name evidence="10" type="ORF">S12H4_13117</name>
</gene>
<dbReference type="Pfam" id="PF02653">
    <property type="entry name" value="BPD_transp_2"/>
    <property type="match status" value="1"/>
</dbReference>
<dbReference type="InterPro" id="IPR001851">
    <property type="entry name" value="ABC_transp_permease"/>
</dbReference>
<accession>X1TII9</accession>
<evidence type="ECO:0008006" key="11">
    <source>
        <dbReference type="Google" id="ProtNLM"/>
    </source>
</evidence>
<evidence type="ECO:0000256" key="2">
    <source>
        <dbReference type="ARBA" id="ARBA00022448"/>
    </source>
</evidence>
<evidence type="ECO:0000256" key="5">
    <source>
        <dbReference type="ARBA" id="ARBA00022970"/>
    </source>
</evidence>
<dbReference type="GO" id="GO:0006865">
    <property type="term" value="P:amino acid transport"/>
    <property type="evidence" value="ECO:0007669"/>
    <property type="project" value="UniProtKB-KW"/>
</dbReference>